<dbReference type="AlphaFoldDB" id="A0A3Q4GSD8"/>
<keyword evidence="1 2" id="KW-0344">Guanine-nucleotide releasing factor</keyword>
<dbReference type="Gene3D" id="1.10.840.10">
    <property type="entry name" value="Ras guanine-nucleotide exchange factors catalytic domain"/>
    <property type="match status" value="1"/>
</dbReference>
<dbReference type="GO" id="GO:0005886">
    <property type="term" value="C:plasma membrane"/>
    <property type="evidence" value="ECO:0007669"/>
    <property type="project" value="TreeGrafter"/>
</dbReference>
<dbReference type="Bgee" id="ENSNBRG00000009893">
    <property type="expression patterns" value="Expressed in muscle tissue and 5 other cell types or tissues"/>
</dbReference>
<dbReference type="SUPFAM" id="SSF48366">
    <property type="entry name" value="Ras GEF"/>
    <property type="match status" value="1"/>
</dbReference>
<evidence type="ECO:0000259" key="4">
    <source>
        <dbReference type="PROSITE" id="PS50009"/>
    </source>
</evidence>
<accession>A0A3Q4GSD8</accession>
<sequence length="347" mass="38091">AFSSPLLAFVQTWLDEYNEDFRDPPLHPALRLLLDHLRISSAVHDSMRSQPNFCSLAGQAEELLRTFQKEGDPSLHMASSGSSASADLEQDDLGSGDEDSGSENSQDQGGIMDFSAAAIAEQLTRADSALFAKVVPYQCLGCVWSQRDKKENMSPTIRATIAQFNAVTNQVIGSLLCQPTDAQRARIIEKWIKVAQECRRLKNFSSLKAILSALQSNAVYRLRKTWAAVSRDNVAAFDNLCATFPDENCVLTNREPAILAQENITVSLLAVCLCVVCLQSTSSGAVPYLGTYLTVLTMLDTALPDTVEVLLSNMSSGYYFIDLRVQSVHNVLDTLSMYATLYTLKPD</sequence>
<name>A0A3Q4GSD8_NEOBR</name>
<dbReference type="GO" id="GO:0007265">
    <property type="term" value="P:Ras protein signal transduction"/>
    <property type="evidence" value="ECO:0007669"/>
    <property type="project" value="TreeGrafter"/>
</dbReference>
<dbReference type="PROSITE" id="PS50009">
    <property type="entry name" value="RASGEF_CAT"/>
    <property type="match status" value="1"/>
</dbReference>
<feature type="compositionally biased region" description="Acidic residues" evidence="3">
    <location>
        <begin position="88"/>
        <end position="101"/>
    </location>
</feature>
<dbReference type="PANTHER" id="PTHR23113:SF220">
    <property type="entry name" value="RAL GUANINE NUCLEOTIDE DISSOCIATION STIMULATOR-LIKE 3"/>
    <property type="match status" value="1"/>
</dbReference>
<dbReference type="Pfam" id="PF00617">
    <property type="entry name" value="RasGEF"/>
    <property type="match status" value="1"/>
</dbReference>
<dbReference type="SMART" id="SM00147">
    <property type="entry name" value="RasGEF"/>
    <property type="match status" value="1"/>
</dbReference>
<evidence type="ECO:0000256" key="1">
    <source>
        <dbReference type="ARBA" id="ARBA00022658"/>
    </source>
</evidence>
<evidence type="ECO:0000313" key="6">
    <source>
        <dbReference type="Proteomes" id="UP000261580"/>
    </source>
</evidence>
<feature type="domain" description="Ras-GEF" evidence="4">
    <location>
        <begin position="115"/>
        <end position="347"/>
    </location>
</feature>
<dbReference type="Proteomes" id="UP000261580">
    <property type="component" value="Unassembled WGS sequence"/>
</dbReference>
<evidence type="ECO:0000256" key="2">
    <source>
        <dbReference type="PROSITE-ProRule" id="PRU00168"/>
    </source>
</evidence>
<organism evidence="5 6">
    <name type="scientific">Neolamprologus brichardi</name>
    <name type="common">Fairy cichlid</name>
    <name type="synonym">Lamprologus brichardi</name>
    <dbReference type="NCBI Taxonomy" id="32507"/>
    <lineage>
        <taxon>Eukaryota</taxon>
        <taxon>Metazoa</taxon>
        <taxon>Chordata</taxon>
        <taxon>Craniata</taxon>
        <taxon>Vertebrata</taxon>
        <taxon>Euteleostomi</taxon>
        <taxon>Actinopterygii</taxon>
        <taxon>Neopterygii</taxon>
        <taxon>Teleostei</taxon>
        <taxon>Neoteleostei</taxon>
        <taxon>Acanthomorphata</taxon>
        <taxon>Ovalentaria</taxon>
        <taxon>Cichlomorphae</taxon>
        <taxon>Cichliformes</taxon>
        <taxon>Cichlidae</taxon>
        <taxon>African cichlids</taxon>
        <taxon>Pseudocrenilabrinae</taxon>
        <taxon>Lamprologini</taxon>
        <taxon>Neolamprologus</taxon>
    </lineage>
</organism>
<feature type="region of interest" description="Disordered" evidence="3">
    <location>
        <begin position="71"/>
        <end position="108"/>
    </location>
</feature>
<dbReference type="InterPro" id="IPR008937">
    <property type="entry name" value="Ras-like_GEF"/>
</dbReference>
<evidence type="ECO:0000256" key="3">
    <source>
        <dbReference type="SAM" id="MobiDB-lite"/>
    </source>
</evidence>
<dbReference type="InterPro" id="IPR023578">
    <property type="entry name" value="Ras_GEF_dom_sf"/>
</dbReference>
<protein>
    <recommendedName>
        <fullName evidence="4">Ras-GEF domain-containing protein</fullName>
    </recommendedName>
</protein>
<keyword evidence="6" id="KW-1185">Reference proteome</keyword>
<dbReference type="STRING" id="32507.ENSNBRP00000012730"/>
<dbReference type="Ensembl" id="ENSNBRT00000013094.1">
    <property type="protein sequence ID" value="ENSNBRP00000012730.1"/>
    <property type="gene ID" value="ENSNBRG00000009893.1"/>
</dbReference>
<dbReference type="GeneTree" id="ENSGT00940000165438"/>
<dbReference type="PANTHER" id="PTHR23113">
    <property type="entry name" value="GUANINE NUCLEOTIDE EXCHANGE FACTOR"/>
    <property type="match status" value="1"/>
</dbReference>
<dbReference type="GO" id="GO:0005085">
    <property type="term" value="F:guanyl-nucleotide exchange factor activity"/>
    <property type="evidence" value="ECO:0007669"/>
    <property type="project" value="UniProtKB-KW"/>
</dbReference>
<dbReference type="InterPro" id="IPR036964">
    <property type="entry name" value="RASGEF_cat_dom_sf"/>
</dbReference>
<evidence type="ECO:0000313" key="5">
    <source>
        <dbReference type="Ensembl" id="ENSNBRP00000012730.1"/>
    </source>
</evidence>
<reference evidence="5" key="1">
    <citation type="submission" date="2025-08" db="UniProtKB">
        <authorList>
            <consortium name="Ensembl"/>
        </authorList>
    </citation>
    <scope>IDENTIFICATION</scope>
</reference>
<proteinExistence type="predicted"/>
<reference evidence="5" key="2">
    <citation type="submission" date="2025-09" db="UniProtKB">
        <authorList>
            <consortium name="Ensembl"/>
        </authorList>
    </citation>
    <scope>IDENTIFICATION</scope>
</reference>
<dbReference type="CDD" id="cd00155">
    <property type="entry name" value="RasGEF"/>
    <property type="match status" value="1"/>
</dbReference>
<feature type="compositionally biased region" description="Low complexity" evidence="3">
    <location>
        <begin position="78"/>
        <end position="87"/>
    </location>
</feature>
<dbReference type="InterPro" id="IPR001895">
    <property type="entry name" value="RASGEF_cat_dom"/>
</dbReference>